<dbReference type="InterPro" id="IPR043153">
    <property type="entry name" value="DENN_C"/>
</dbReference>
<dbReference type="PANTHER" id="PTHR46070:SF1">
    <property type="entry name" value="PINSTRIPE, ISOFORM A"/>
    <property type="match status" value="1"/>
</dbReference>
<dbReference type="GO" id="GO:0031267">
    <property type="term" value="F:small GTPase binding"/>
    <property type="evidence" value="ECO:0007669"/>
    <property type="project" value="InterPro"/>
</dbReference>
<dbReference type="PROSITE" id="PS50211">
    <property type="entry name" value="DENN"/>
    <property type="match status" value="1"/>
</dbReference>
<dbReference type="InterPro" id="IPR037516">
    <property type="entry name" value="Tripartite_DENN"/>
</dbReference>
<evidence type="ECO:0000256" key="2">
    <source>
        <dbReference type="ARBA" id="ARBA00006664"/>
    </source>
</evidence>
<feature type="non-terminal residue" evidence="10">
    <location>
        <position position="1"/>
    </location>
</feature>
<dbReference type="GO" id="GO:0005085">
    <property type="term" value="F:guanyl-nucleotide exchange factor activity"/>
    <property type="evidence" value="ECO:0007669"/>
    <property type="project" value="InterPro"/>
</dbReference>
<dbReference type="PANTHER" id="PTHR46070">
    <property type="entry name" value="PINSTRIPE, ISOFORM A"/>
    <property type="match status" value="1"/>
</dbReference>
<dbReference type="Pfam" id="PF03455">
    <property type="entry name" value="dDENN"/>
    <property type="match status" value="1"/>
</dbReference>
<dbReference type="InterPro" id="IPR037213">
    <property type="entry name" value="Run_dom_sf"/>
</dbReference>
<dbReference type="InterPro" id="IPR004012">
    <property type="entry name" value="Run_dom"/>
</dbReference>
<reference evidence="10" key="1">
    <citation type="submission" date="2023-03" db="EMBL/GenBank/DDBJ databases">
        <authorList>
            <person name="Steffen K."/>
            <person name="Cardenas P."/>
        </authorList>
    </citation>
    <scope>NUCLEOTIDE SEQUENCE</scope>
</reference>
<feature type="domain" description="UDENN" evidence="8">
    <location>
        <begin position="65"/>
        <end position="600"/>
    </location>
</feature>
<evidence type="ECO:0000259" key="9">
    <source>
        <dbReference type="PROSITE" id="PS50826"/>
    </source>
</evidence>
<comment type="caution">
    <text evidence="5">Lacks conserved residue(s) required for the propagation of feature annotation.</text>
</comment>
<dbReference type="Pfam" id="PF03456">
    <property type="entry name" value="uDENN"/>
    <property type="match status" value="1"/>
</dbReference>
<dbReference type="SUPFAM" id="SSF49723">
    <property type="entry name" value="Lipase/lipooxygenase domain (PLAT/LH2 domain)"/>
    <property type="match status" value="1"/>
</dbReference>
<organism evidence="10 11">
    <name type="scientific">Geodia barretti</name>
    <name type="common">Barrett's horny sponge</name>
    <dbReference type="NCBI Taxonomy" id="519541"/>
    <lineage>
        <taxon>Eukaryota</taxon>
        <taxon>Metazoa</taxon>
        <taxon>Porifera</taxon>
        <taxon>Demospongiae</taxon>
        <taxon>Heteroscleromorpha</taxon>
        <taxon>Tetractinellida</taxon>
        <taxon>Astrophorina</taxon>
        <taxon>Geodiidae</taxon>
        <taxon>Geodia</taxon>
    </lineage>
</organism>
<feature type="region of interest" description="Disordered" evidence="6">
    <location>
        <begin position="726"/>
        <end position="776"/>
    </location>
</feature>
<feature type="domain" description="RUN" evidence="9">
    <location>
        <begin position="823"/>
        <end position="1029"/>
    </location>
</feature>
<dbReference type="Gene3D" id="3.40.50.11500">
    <property type="match status" value="1"/>
</dbReference>
<evidence type="ECO:0000256" key="3">
    <source>
        <dbReference type="ARBA" id="ARBA00022737"/>
    </source>
</evidence>
<keyword evidence="4" id="KW-0472">Membrane</keyword>
<comment type="caution">
    <text evidence="10">The sequence shown here is derived from an EMBL/GenBank/DDBJ whole genome shotgun (WGS) entry which is preliminary data.</text>
</comment>
<name>A0AA35XC36_GEOBA</name>
<feature type="domain" description="PLAT" evidence="7">
    <location>
        <begin position="1034"/>
        <end position="1141"/>
    </location>
</feature>
<feature type="region of interest" description="Disordered" evidence="6">
    <location>
        <begin position="865"/>
        <end position="917"/>
    </location>
</feature>
<evidence type="ECO:0000256" key="1">
    <source>
        <dbReference type="ARBA" id="ARBA00004370"/>
    </source>
</evidence>
<dbReference type="InterPro" id="IPR001024">
    <property type="entry name" value="PLAT/LH2_dom"/>
</dbReference>
<dbReference type="InterPro" id="IPR047278">
    <property type="entry name" value="DEN5A/B"/>
</dbReference>
<sequence>GKCCSQTRHRGGCKNSLVIFSHKFCSTSVPSRRGEFIQMPPPPFVEYFVVCGLGAKSLDKEASPSSALHGHIPPLSGTYTPSVLAHFPNSRPDCPFHVTAIQTLCLPDGTRLSKNLKQTHKTFHSFLVTREDGSHIHGSVLVFPELLTDHNLLNSLDSLQSLYVGVRGSGFNSEHQDYFDRQEDELYALKCVCLVTSRPIHQPCRAFLEQLFAATAGSHTASLPIESYLYNLLYEVTLPEPGKFLRFSGPLGRISWYQPPRFDLPLCDYSFRGLFEMLGVREVLRALACVLMEHQILLKSSDYQKLMRGANCLAALLFPFSWPHVFVPILPSSQRGFLDAPVPYIMGLRVQPSTNTSKLLSIANVSSLCSVDLDRGVVETVDGLPDLPNSDSLVSQLAEKVHEFSVNCPDARDLPLSPSKPRRTSMSSTEEAGEIMKELSRTASSREQLISELSTRVRDNPLLPNLLNLARIGGPENGTLTTTDLAELVAEEEEDDEDEESEKNRWDFAPNRKDQRFSVAVREVFCSYFVQHFANYDTFIVVPTQTYEQWIKNREQFQNFDKTAFLSDQPNHHWPFYAAFLESSMFTTFIDEKVTSMWHPEKASQQLALFDSRVEAFRDKTGLGKSPTTPGLGSRSSSVMSAGGLGAYLHHLHQSEEGGEEEEGDTDDVTNNDVITESMPLPRQLPGESQSVLVAMRTKTRRAGVFPELDPVLLLQPKLLSPLSKVGGHLPSHHTSLSRPRPASAGRAPRSLHVSASATPNLFPRRAKGRARGSTDLVGGAGGGVSAGFSSHSHAKFVSQLMRESRFRVKHMMGSSPDSHSSVEENTHIGTLCDLLERIWGHGLKKRDSKSPLWAHLTAYAESAETDEGVASPPPSSPPSPPLLSSSMSSLSMFTTSSSSSSPSGEGSSRSGRGLSTQFRRRKFGSPALRSQIEGILRPPPSFLLSDFLIVRNMREIKTDVGHARAFVRLALEKRSLSRHLATLLSLDDLTRLRYKEYAFLRTDEEREQFLFHLLTLTAKDFSCFTNAFLNTTMVYKVLLVGEGKRFGLSTSSPYVTVAGEFGDSGTVEIPRGENHIDLTHRNLGPLTCLRVGHDNSGIAPSLLLEMVLVHNTTTGQIYRFNCGGWLSRSEDDGSVERFLVGEKVPLTYRNSVNMAALGVDGVLPSPGNRRRALTSTRREGENVGETRQLKTGLKVVVERLKTATQSRSSQNRVQDMLQLIHGENGYIDNMEKVLLAGFRSSRKFSKRLYLWDMVERACEHMESMETPTPLVHTAPHPASLDRQVLGNTVDRINSNYPQIGKSEKMALFLSIGLRDHHIATWLSLIGHCSPVLSALYEHSAFLRDPDLLHFLIYTLSSLSPPSHSPTLSLSLSPPPPSTAVRLEPLLTRGM</sequence>
<keyword evidence="3" id="KW-0677">Repeat</keyword>
<dbReference type="SMART" id="SM00801">
    <property type="entry name" value="dDENN"/>
    <property type="match status" value="1"/>
</dbReference>
<dbReference type="Gene3D" id="3.30.450.200">
    <property type="match status" value="1"/>
</dbReference>
<dbReference type="Pfam" id="PF02141">
    <property type="entry name" value="DENN"/>
    <property type="match status" value="1"/>
</dbReference>
<proteinExistence type="inferred from homology"/>
<accession>A0AA35XC36</accession>
<feature type="region of interest" description="Disordered" evidence="6">
    <location>
        <begin position="412"/>
        <end position="432"/>
    </location>
</feature>
<feature type="domain" description="RUN" evidence="9">
    <location>
        <begin position="1218"/>
        <end position="1373"/>
    </location>
</feature>
<dbReference type="SMART" id="SM00800">
    <property type="entry name" value="uDENN"/>
    <property type="match status" value="1"/>
</dbReference>
<keyword evidence="11" id="KW-1185">Reference proteome</keyword>
<feature type="region of interest" description="Disordered" evidence="6">
    <location>
        <begin position="654"/>
        <end position="686"/>
    </location>
</feature>
<dbReference type="SMART" id="SM00593">
    <property type="entry name" value="RUN"/>
    <property type="match status" value="2"/>
</dbReference>
<evidence type="ECO:0000256" key="6">
    <source>
        <dbReference type="SAM" id="MobiDB-lite"/>
    </source>
</evidence>
<dbReference type="PROSITE" id="PS50826">
    <property type="entry name" value="RUN"/>
    <property type="match status" value="2"/>
</dbReference>
<dbReference type="InterPro" id="IPR005112">
    <property type="entry name" value="dDENN_dom"/>
</dbReference>
<dbReference type="GO" id="GO:0016020">
    <property type="term" value="C:membrane"/>
    <property type="evidence" value="ECO:0007669"/>
    <property type="project" value="UniProtKB-SubCell"/>
</dbReference>
<feature type="compositionally biased region" description="Low complexity" evidence="6">
    <location>
        <begin position="883"/>
        <end position="916"/>
    </location>
</feature>
<evidence type="ECO:0000313" key="10">
    <source>
        <dbReference type="EMBL" id="CAI8051954.1"/>
    </source>
</evidence>
<dbReference type="Pfam" id="PF02759">
    <property type="entry name" value="RUN"/>
    <property type="match status" value="2"/>
</dbReference>
<dbReference type="SUPFAM" id="SSF140741">
    <property type="entry name" value="RUN domain-like"/>
    <property type="match status" value="2"/>
</dbReference>
<dbReference type="InterPro" id="IPR036392">
    <property type="entry name" value="PLAT/LH2_dom_sf"/>
</dbReference>
<evidence type="ECO:0000256" key="5">
    <source>
        <dbReference type="PROSITE-ProRule" id="PRU00152"/>
    </source>
</evidence>
<dbReference type="Proteomes" id="UP001174909">
    <property type="component" value="Unassembled WGS sequence"/>
</dbReference>
<evidence type="ECO:0000256" key="4">
    <source>
        <dbReference type="ARBA" id="ARBA00023136"/>
    </source>
</evidence>
<evidence type="ECO:0000313" key="11">
    <source>
        <dbReference type="Proteomes" id="UP001174909"/>
    </source>
</evidence>
<dbReference type="PROSITE" id="PS50095">
    <property type="entry name" value="PLAT"/>
    <property type="match status" value="1"/>
</dbReference>
<feature type="compositionally biased region" description="Acidic residues" evidence="6">
    <location>
        <begin position="657"/>
        <end position="670"/>
    </location>
</feature>
<dbReference type="InterPro" id="IPR005113">
    <property type="entry name" value="uDENN_dom"/>
</dbReference>
<dbReference type="InterPro" id="IPR001194">
    <property type="entry name" value="cDENN_dom"/>
</dbReference>
<evidence type="ECO:0000259" key="7">
    <source>
        <dbReference type="PROSITE" id="PS50095"/>
    </source>
</evidence>
<comment type="subcellular location">
    <subcellularLocation>
        <location evidence="1">Membrane</location>
    </subcellularLocation>
</comment>
<dbReference type="Gene3D" id="1.20.58.900">
    <property type="match status" value="3"/>
</dbReference>
<dbReference type="EMBL" id="CASHTH010003974">
    <property type="protein sequence ID" value="CAI8051954.1"/>
    <property type="molecule type" value="Genomic_DNA"/>
</dbReference>
<dbReference type="Gene3D" id="2.60.60.20">
    <property type="entry name" value="PLAT/LH2 domain"/>
    <property type="match status" value="1"/>
</dbReference>
<dbReference type="Pfam" id="PF01477">
    <property type="entry name" value="PLAT"/>
    <property type="match status" value="1"/>
</dbReference>
<feature type="compositionally biased region" description="Pro residues" evidence="6">
    <location>
        <begin position="872"/>
        <end position="882"/>
    </location>
</feature>
<feature type="compositionally biased region" description="Low complexity" evidence="6">
    <location>
        <begin position="738"/>
        <end position="751"/>
    </location>
</feature>
<protein>
    <submittedName>
        <fullName evidence="10">DENN domain-containing protein 5B</fullName>
    </submittedName>
</protein>
<gene>
    <name evidence="10" type="ORF">GBAR_LOCUS28420</name>
</gene>
<dbReference type="SMART" id="SM00799">
    <property type="entry name" value="DENN"/>
    <property type="match status" value="1"/>
</dbReference>
<evidence type="ECO:0000259" key="8">
    <source>
        <dbReference type="PROSITE" id="PS50211"/>
    </source>
</evidence>
<comment type="similarity">
    <text evidence="2">Belongs to the RAB6IP1 family.</text>
</comment>